<evidence type="ECO:0000313" key="4">
    <source>
        <dbReference type="EMBL" id="VDP87904.1"/>
    </source>
</evidence>
<sequence>MTLSTKIRIFCIQVSSILDFLITSSLVLLINNGRQLTVRLIGALGGRTGARNDRLSTVSTVGASALNLSICSASPSMASMINQGNASEADLVARAAAALHAGTEDSDRLISSGNLDQLFTRPNESMSVAANLGGNTSAASSSAQLARGSSMVSLNSNQNSSVSGLTGSNTELPSMNNPTTTPITTSSLPSLCLGEDLSVYELLIELAEAELVQTPMFPATESKKSKNVVGGGGIQTTTGVSLSSSFSLIHPIRLLLATLPTCPAATLSRTGNQLQQSLLCSPSTLLKSTPFRTLYKLQILSASLIPVDSTPWWNISPGCLLSPPSQLYANATAAPIPISLGSGTHRTSRSSVIQRPSNFVGAAAAAGASCQPDQAIPVPITPSNDPKWFMSSDSLAFASSNMLESTSAPSSPVFRRRRNFKFFGHNPAVPPDQGQLKSRQSASFRPSLVSCADSSYNGVLIQKYLTPKFGSELLSALLDTAVASASVSEQFPHRQSGLGVHVLPKQSGLNPIYQPNKDSRAGVASLIEVIAPSGHILLYQDVEIAVQSIHLLIQCVLAYPNQLLDSFLSLDRLADKLLRLLTYSPSIRTFYQHDSNLYGLVKATVKSGIISNVILIGISASIVDLLILLHHNHDPVQMGSFSAYSSAGPSSAMQTPENLSGRSSPRVSQILLGEDSTGRTRSVQSSSKCLNWDVQPVLSGRNDSGFVGLRNGGATCYMNAVLQQLFMQPGLAEALLSIYETDELDEKNILFQTQRVSITFPVCSTLLKYNFRSSLFTPIWSLLLFVFIILPSPAMSLSVCNHR</sequence>
<evidence type="ECO:0000256" key="1">
    <source>
        <dbReference type="SAM" id="MobiDB-lite"/>
    </source>
</evidence>
<protein>
    <submittedName>
        <fullName evidence="6">UCH domain-containing protein</fullName>
    </submittedName>
</protein>
<evidence type="ECO:0000256" key="2">
    <source>
        <dbReference type="SAM" id="Phobius"/>
    </source>
</evidence>
<reference evidence="6" key="1">
    <citation type="submission" date="2016-06" db="UniProtKB">
        <authorList>
            <consortium name="WormBaseParasite"/>
        </authorList>
    </citation>
    <scope>IDENTIFICATION</scope>
</reference>
<feature type="compositionally biased region" description="Polar residues" evidence="1">
    <location>
        <begin position="164"/>
        <end position="174"/>
    </location>
</feature>
<evidence type="ECO:0000313" key="6">
    <source>
        <dbReference type="WBParaSite" id="ECPE_0001101401-mRNA-1"/>
    </source>
</evidence>
<dbReference type="InterPro" id="IPR018200">
    <property type="entry name" value="USP_CS"/>
</dbReference>
<dbReference type="WBParaSite" id="ECPE_0001101401-mRNA-1">
    <property type="protein sequence ID" value="ECPE_0001101401-mRNA-1"/>
    <property type="gene ID" value="ECPE_0001101401"/>
</dbReference>
<evidence type="ECO:0000259" key="3">
    <source>
        <dbReference type="Pfam" id="PF00443"/>
    </source>
</evidence>
<dbReference type="Proteomes" id="UP000272942">
    <property type="component" value="Unassembled WGS sequence"/>
</dbReference>
<keyword evidence="2" id="KW-1133">Transmembrane helix</keyword>
<dbReference type="InterPro" id="IPR001394">
    <property type="entry name" value="Peptidase_C19_UCH"/>
</dbReference>
<keyword evidence="2" id="KW-0472">Membrane</keyword>
<dbReference type="GO" id="GO:0004843">
    <property type="term" value="F:cysteine-type deubiquitinase activity"/>
    <property type="evidence" value="ECO:0007669"/>
    <property type="project" value="InterPro"/>
</dbReference>
<dbReference type="OrthoDB" id="289038at2759"/>
<evidence type="ECO:0000313" key="5">
    <source>
        <dbReference type="Proteomes" id="UP000272942"/>
    </source>
</evidence>
<keyword evidence="2" id="KW-0812">Transmembrane</keyword>
<name>A0A183AVJ5_9TREM</name>
<organism evidence="6">
    <name type="scientific">Echinostoma caproni</name>
    <dbReference type="NCBI Taxonomy" id="27848"/>
    <lineage>
        <taxon>Eukaryota</taxon>
        <taxon>Metazoa</taxon>
        <taxon>Spiralia</taxon>
        <taxon>Lophotrochozoa</taxon>
        <taxon>Platyhelminthes</taxon>
        <taxon>Trematoda</taxon>
        <taxon>Digenea</taxon>
        <taxon>Plagiorchiida</taxon>
        <taxon>Echinostomata</taxon>
        <taxon>Echinostomatoidea</taxon>
        <taxon>Echinostomatidae</taxon>
        <taxon>Echinostoma</taxon>
    </lineage>
</organism>
<dbReference type="Pfam" id="PF00443">
    <property type="entry name" value="UCH"/>
    <property type="match status" value="1"/>
</dbReference>
<feature type="transmembrane region" description="Helical" evidence="2">
    <location>
        <begin position="775"/>
        <end position="794"/>
    </location>
</feature>
<accession>A0A183AVJ5</accession>
<keyword evidence="5" id="KW-1185">Reference proteome</keyword>
<feature type="compositionally biased region" description="Low complexity" evidence="1">
    <location>
        <begin position="149"/>
        <end position="163"/>
    </location>
</feature>
<dbReference type="InterPro" id="IPR038765">
    <property type="entry name" value="Papain-like_cys_pep_sf"/>
</dbReference>
<gene>
    <name evidence="4" type="ORF">ECPE_LOCUS10980</name>
</gene>
<feature type="region of interest" description="Disordered" evidence="1">
    <location>
        <begin position="149"/>
        <end position="174"/>
    </location>
</feature>
<dbReference type="EMBL" id="UZAN01050022">
    <property type="protein sequence ID" value="VDP87904.1"/>
    <property type="molecule type" value="Genomic_DNA"/>
</dbReference>
<proteinExistence type="predicted"/>
<dbReference type="Gene3D" id="3.90.70.10">
    <property type="entry name" value="Cysteine proteinases"/>
    <property type="match status" value="1"/>
</dbReference>
<dbReference type="AlphaFoldDB" id="A0A183AVJ5"/>
<dbReference type="GO" id="GO:0016579">
    <property type="term" value="P:protein deubiquitination"/>
    <property type="evidence" value="ECO:0007669"/>
    <property type="project" value="InterPro"/>
</dbReference>
<dbReference type="SUPFAM" id="SSF54001">
    <property type="entry name" value="Cysteine proteinases"/>
    <property type="match status" value="1"/>
</dbReference>
<dbReference type="PROSITE" id="PS00972">
    <property type="entry name" value="USP_1"/>
    <property type="match status" value="1"/>
</dbReference>
<feature type="domain" description="Peptidase C19 ubiquitin carboxyl-terminal hydrolase" evidence="3">
    <location>
        <begin position="707"/>
        <end position="748"/>
    </location>
</feature>
<reference evidence="4 5" key="2">
    <citation type="submission" date="2018-11" db="EMBL/GenBank/DDBJ databases">
        <authorList>
            <consortium name="Pathogen Informatics"/>
        </authorList>
    </citation>
    <scope>NUCLEOTIDE SEQUENCE [LARGE SCALE GENOMIC DNA]</scope>
    <source>
        <strain evidence="4 5">Egypt</strain>
    </source>
</reference>